<evidence type="ECO:0000313" key="2">
    <source>
        <dbReference type="Proteomes" id="UP000182827"/>
    </source>
</evidence>
<reference evidence="2" key="1">
    <citation type="submission" date="2016-10" db="EMBL/GenBank/DDBJ databases">
        <authorList>
            <person name="Varghese N."/>
            <person name="Submissions S."/>
        </authorList>
    </citation>
    <scope>NUCLEOTIDE SEQUENCE [LARGE SCALE GENOMIC DNA]</scope>
    <source>
        <strain evidence="2">ANC 5076</strain>
    </source>
</reference>
<gene>
    <name evidence="1" type="ORF">SAMN05444586_101867</name>
</gene>
<dbReference type="Proteomes" id="UP000182827">
    <property type="component" value="Unassembled WGS sequence"/>
</dbReference>
<dbReference type="AlphaFoldDB" id="A0A1I6UUG0"/>
<name>A0A1I6UUG0_9GAMM</name>
<protein>
    <submittedName>
        <fullName evidence="1">Uncharacterized protein</fullName>
    </submittedName>
</protein>
<dbReference type="EMBL" id="FOZU01000018">
    <property type="protein sequence ID" value="SFT05122.1"/>
    <property type="molecule type" value="Genomic_DNA"/>
</dbReference>
<organism evidence="1 2">
    <name type="scientific">Acinetobacter bohemicus</name>
    <dbReference type="NCBI Taxonomy" id="1435036"/>
    <lineage>
        <taxon>Bacteria</taxon>
        <taxon>Pseudomonadati</taxon>
        <taxon>Pseudomonadota</taxon>
        <taxon>Gammaproteobacteria</taxon>
        <taxon>Moraxellales</taxon>
        <taxon>Moraxellaceae</taxon>
        <taxon>Acinetobacter</taxon>
    </lineage>
</organism>
<keyword evidence="2" id="KW-1185">Reference proteome</keyword>
<evidence type="ECO:0000313" key="1">
    <source>
        <dbReference type="EMBL" id="SFT05122.1"/>
    </source>
</evidence>
<sequence length="172" mass="20196">MLLDRSRPNDQQKFSDYLNDLGKKNGFSDIQTFKKFLINSSRKWYCIYSYDSIEIFRIISGLYIELGIDQVEESDVMRSQCFRCLDRYPESWSWNKIAEYPCVGPTFTSKKYEPLQQLFKTKNKEEYCGLIKCSMSKLGLNTSPLSDRIYFADLIPEGTLSSKKYGLIKKYL</sequence>
<dbReference type="RefSeq" id="WP_074946922.1">
    <property type="nucleotide sequence ID" value="NZ_FOZU01000018.1"/>
</dbReference>
<accession>A0A1I6UUG0</accession>
<proteinExistence type="predicted"/>